<evidence type="ECO:0000259" key="2">
    <source>
        <dbReference type="Pfam" id="PF00005"/>
    </source>
</evidence>
<gene>
    <name evidence="4" type="primary">ga09819</name>
    <name evidence="4" type="ORF">PR202_ga09819</name>
</gene>
<evidence type="ECO:0000313" key="5">
    <source>
        <dbReference type="Proteomes" id="UP001054889"/>
    </source>
</evidence>
<evidence type="ECO:0000256" key="1">
    <source>
        <dbReference type="SAM" id="MobiDB-lite"/>
    </source>
</evidence>
<name>A0AAV5C4Z6_ELECO</name>
<dbReference type="Pfam" id="PF14510">
    <property type="entry name" value="ABC_trans_N"/>
    <property type="match status" value="1"/>
</dbReference>
<dbReference type="GO" id="GO:0005524">
    <property type="term" value="F:ATP binding"/>
    <property type="evidence" value="ECO:0007669"/>
    <property type="project" value="InterPro"/>
</dbReference>
<dbReference type="SUPFAM" id="SSF52540">
    <property type="entry name" value="P-loop containing nucleoside triphosphate hydrolases"/>
    <property type="match status" value="1"/>
</dbReference>
<dbReference type="PANTHER" id="PTHR48040:SF10">
    <property type="entry name" value="ABC TRANSPORTER DOMAIN-CONTAINING PROTEIN"/>
    <property type="match status" value="1"/>
</dbReference>
<feature type="compositionally biased region" description="Acidic residues" evidence="1">
    <location>
        <begin position="472"/>
        <end position="483"/>
    </location>
</feature>
<reference evidence="4" key="1">
    <citation type="journal article" date="2018" name="DNA Res.">
        <title>Multiple hybrid de novo genome assembly of finger millet, an orphan allotetraploid crop.</title>
        <authorList>
            <person name="Hatakeyama M."/>
            <person name="Aluri S."/>
            <person name="Balachadran M.T."/>
            <person name="Sivarajan S.R."/>
            <person name="Patrignani A."/>
            <person name="Gruter S."/>
            <person name="Poveda L."/>
            <person name="Shimizu-Inatsugi R."/>
            <person name="Baeten J."/>
            <person name="Francoijs K.J."/>
            <person name="Nataraja K.N."/>
            <person name="Reddy Y.A.N."/>
            <person name="Phadnis S."/>
            <person name="Ravikumar R.L."/>
            <person name="Schlapbach R."/>
            <person name="Sreeman S.M."/>
            <person name="Shimizu K.K."/>
        </authorList>
    </citation>
    <scope>NUCLEOTIDE SEQUENCE</scope>
</reference>
<dbReference type="Gene3D" id="3.40.50.300">
    <property type="entry name" value="P-loop containing nucleotide triphosphate hydrolases"/>
    <property type="match status" value="1"/>
</dbReference>
<dbReference type="Proteomes" id="UP001054889">
    <property type="component" value="Unassembled WGS sequence"/>
</dbReference>
<reference evidence="4" key="2">
    <citation type="submission" date="2021-12" db="EMBL/GenBank/DDBJ databases">
        <title>Resequencing data analysis of finger millet.</title>
        <authorList>
            <person name="Hatakeyama M."/>
            <person name="Aluri S."/>
            <person name="Balachadran M.T."/>
            <person name="Sivarajan S.R."/>
            <person name="Poveda L."/>
            <person name="Shimizu-Inatsugi R."/>
            <person name="Schlapbach R."/>
            <person name="Sreeman S.M."/>
            <person name="Shimizu K.K."/>
        </authorList>
    </citation>
    <scope>NUCLEOTIDE SEQUENCE</scope>
</reference>
<organism evidence="4 5">
    <name type="scientific">Eleusine coracana subsp. coracana</name>
    <dbReference type="NCBI Taxonomy" id="191504"/>
    <lineage>
        <taxon>Eukaryota</taxon>
        <taxon>Viridiplantae</taxon>
        <taxon>Streptophyta</taxon>
        <taxon>Embryophyta</taxon>
        <taxon>Tracheophyta</taxon>
        <taxon>Spermatophyta</taxon>
        <taxon>Magnoliopsida</taxon>
        <taxon>Liliopsida</taxon>
        <taxon>Poales</taxon>
        <taxon>Poaceae</taxon>
        <taxon>PACMAD clade</taxon>
        <taxon>Chloridoideae</taxon>
        <taxon>Cynodonteae</taxon>
        <taxon>Eleusininae</taxon>
        <taxon>Eleusine</taxon>
    </lineage>
</organism>
<feature type="domain" description="ABC transporter" evidence="2">
    <location>
        <begin position="175"/>
        <end position="269"/>
    </location>
</feature>
<dbReference type="InterPro" id="IPR027417">
    <property type="entry name" value="P-loop_NTPase"/>
</dbReference>
<feature type="compositionally biased region" description="Low complexity" evidence="1">
    <location>
        <begin position="402"/>
        <end position="414"/>
    </location>
</feature>
<comment type="caution">
    <text evidence="4">The sequence shown here is derived from an EMBL/GenBank/DDBJ whole genome shotgun (WGS) entry which is preliminary data.</text>
</comment>
<feature type="region of interest" description="Disordered" evidence="1">
    <location>
        <begin position="394"/>
        <end position="501"/>
    </location>
</feature>
<dbReference type="PANTHER" id="PTHR48040">
    <property type="entry name" value="PLEIOTROPIC DRUG RESISTANCE PROTEIN 1-LIKE ISOFORM X1"/>
    <property type="match status" value="1"/>
</dbReference>
<dbReference type="AlphaFoldDB" id="A0AAV5C4Z6"/>
<dbReference type="Pfam" id="PF00005">
    <property type="entry name" value="ABC_tran"/>
    <property type="match status" value="1"/>
</dbReference>
<accession>A0AAV5C4Z6</accession>
<dbReference type="GO" id="GO:0016887">
    <property type="term" value="F:ATP hydrolysis activity"/>
    <property type="evidence" value="ECO:0007669"/>
    <property type="project" value="InterPro"/>
</dbReference>
<dbReference type="InterPro" id="IPR029481">
    <property type="entry name" value="ABC_trans_N"/>
</dbReference>
<evidence type="ECO:0000259" key="3">
    <source>
        <dbReference type="Pfam" id="PF14510"/>
    </source>
</evidence>
<dbReference type="EMBL" id="BQKI01000004">
    <property type="protein sequence ID" value="GJM93274.1"/>
    <property type="molecule type" value="Genomic_DNA"/>
</dbReference>
<keyword evidence="5" id="KW-1185">Reference proteome</keyword>
<evidence type="ECO:0008006" key="6">
    <source>
        <dbReference type="Google" id="ProtNLM"/>
    </source>
</evidence>
<proteinExistence type="predicted"/>
<sequence>MEMLSRSLQGMSSPDVSVYFSGASSRRRSAADEVDDEEALQWAAMERLPSFDRLRTGLMRQEADATPSRRRRFGHEEVDVRAMGIAQRQAFVERVFRVAEEDNERFLKKLRARIDRAGVQIPTVEVRFKNLNVAAECHVGTRALPTLANATRDVADWLLGLVGLNFAERKTLHVLKDVSGVIRPSRMTLLLGPPASGKTTLLLALAGKLDPSLESSGEVTYNGHGLDEFVPQKTAAYISQNDIHDGEMTVKEVLDFSAKCQGVGQRYELLQELAKKERQLGIYPDPEVDLFMKATSVQGATLQTDYILRARRPCARVGCCRRKGQIRRRGGRIRHRATMERGRPPDLTVVEPPWKGSAPDLVASAIFRAASPPPATRIACLPRRAVPSSCLSHSLAAPPVMPSRLSRRVPPSSRLPRRLGPRHEHPGALQRLDARRQPAVERRRRSVGAPPPPASSWRLSSGEVVPSGPPTPEEEEEREEEEEERRGGAGWKRGGRGGEKT</sequence>
<dbReference type="InterPro" id="IPR003439">
    <property type="entry name" value="ABC_transporter-like_ATP-bd"/>
</dbReference>
<protein>
    <recommendedName>
        <fullName evidence="6">ABC transporter domain-containing protein</fullName>
    </recommendedName>
</protein>
<feature type="compositionally biased region" description="Basic and acidic residues" evidence="1">
    <location>
        <begin position="421"/>
        <end position="441"/>
    </location>
</feature>
<feature type="domain" description="Pleiotropic ABC efflux transporter N-terminal" evidence="3">
    <location>
        <begin position="100"/>
        <end position="150"/>
    </location>
</feature>
<evidence type="ECO:0000313" key="4">
    <source>
        <dbReference type="EMBL" id="GJM93274.1"/>
    </source>
</evidence>